<keyword evidence="1" id="KW-0732">Signal</keyword>
<evidence type="ECO:0008006" key="4">
    <source>
        <dbReference type="Google" id="ProtNLM"/>
    </source>
</evidence>
<accession>A0A2S9XTR1</accession>
<dbReference type="Proteomes" id="UP000238823">
    <property type="component" value="Unassembled WGS sequence"/>
</dbReference>
<dbReference type="EMBL" id="PVNL01000135">
    <property type="protein sequence ID" value="PRP96242.1"/>
    <property type="molecule type" value="Genomic_DNA"/>
</dbReference>
<name>A0A2S9XTR1_9BACT</name>
<organism evidence="2 3">
    <name type="scientific">Enhygromyxa salina</name>
    <dbReference type="NCBI Taxonomy" id="215803"/>
    <lineage>
        <taxon>Bacteria</taxon>
        <taxon>Pseudomonadati</taxon>
        <taxon>Myxococcota</taxon>
        <taxon>Polyangia</taxon>
        <taxon>Nannocystales</taxon>
        <taxon>Nannocystaceae</taxon>
        <taxon>Enhygromyxa</taxon>
    </lineage>
</organism>
<comment type="caution">
    <text evidence="2">The sequence shown here is derived from an EMBL/GenBank/DDBJ whole genome shotgun (WGS) entry which is preliminary data.</text>
</comment>
<sequence length="185" mass="20202">MRRLLSLVSVLPLIAACDGSSSAPTVEPQSADNMVLYPSADELLVTVLDAMRRGDPGSVRPTIATEGQIESMCHDYTVGVTPYTETNLDAAAAHCQEVFAPIDEDTFLTEVKARVAGKNAPMDDDGFIAYWVDRCPDLRIYQIINVIEVSDDPEAPVAGFEVSDVFEYRGQWGLMTIPRCRGEGE</sequence>
<dbReference type="PROSITE" id="PS51257">
    <property type="entry name" value="PROKAR_LIPOPROTEIN"/>
    <property type="match status" value="1"/>
</dbReference>
<protein>
    <recommendedName>
        <fullName evidence="4">Lipoprotein</fullName>
    </recommendedName>
</protein>
<evidence type="ECO:0000313" key="3">
    <source>
        <dbReference type="Proteomes" id="UP000238823"/>
    </source>
</evidence>
<feature type="chain" id="PRO_5015567922" description="Lipoprotein" evidence="1">
    <location>
        <begin position="24"/>
        <end position="185"/>
    </location>
</feature>
<dbReference type="AlphaFoldDB" id="A0A2S9XTR1"/>
<reference evidence="2 3" key="1">
    <citation type="submission" date="2018-03" db="EMBL/GenBank/DDBJ databases">
        <title>Draft Genome Sequences of the Obligatory Marine Myxobacteria Enhygromyxa salina SWB007.</title>
        <authorList>
            <person name="Poehlein A."/>
            <person name="Moghaddam J.A."/>
            <person name="Harms H."/>
            <person name="Alanjari M."/>
            <person name="Koenig G.M."/>
            <person name="Daniel R."/>
            <person name="Schaeberle T.F."/>
        </authorList>
    </citation>
    <scope>NUCLEOTIDE SEQUENCE [LARGE SCALE GENOMIC DNA]</scope>
    <source>
        <strain evidence="2 3">SWB007</strain>
    </source>
</reference>
<proteinExistence type="predicted"/>
<evidence type="ECO:0000256" key="1">
    <source>
        <dbReference type="SAM" id="SignalP"/>
    </source>
</evidence>
<gene>
    <name evidence="2" type="ORF">ENSA7_70560</name>
</gene>
<evidence type="ECO:0000313" key="2">
    <source>
        <dbReference type="EMBL" id="PRP96242.1"/>
    </source>
</evidence>
<feature type="signal peptide" evidence="1">
    <location>
        <begin position="1"/>
        <end position="23"/>
    </location>
</feature>